<protein>
    <recommendedName>
        <fullName evidence="5">Heavy metal-binding domain-containing protein</fullName>
    </recommendedName>
</protein>
<keyword evidence="4" id="KW-1185">Reference proteome</keyword>
<dbReference type="EMBL" id="CACRYJ010000020">
    <property type="protein sequence ID" value="VZO36347.1"/>
    <property type="molecule type" value="Genomic_DNA"/>
</dbReference>
<dbReference type="RefSeq" id="WP_156740375.1">
    <property type="nucleotide sequence ID" value="NZ_CACRYJ010000020.1"/>
</dbReference>
<name>A0A7M4DHF4_9MICO</name>
<reference evidence="3 4" key="1">
    <citation type="submission" date="2019-11" db="EMBL/GenBank/DDBJ databases">
        <authorList>
            <person name="Criscuolo A."/>
        </authorList>
    </citation>
    <scope>NUCLEOTIDE SEQUENCE [LARGE SCALE GENOMIC DNA]</scope>
    <source>
        <strain evidence="3">CIP111667</strain>
    </source>
</reference>
<sequence length="317" mass="32954">MQTPVKLTIFAAGLAVLFGGAFAVGSASGIRVETQSQVHAEEDEPGELGSGHGGTGEDATEEGSGHDGAEDSGHEAAGSTEELPVGVLSAAGGYRLDSLTVPDAVGVAGTLSFRVLDTHGDPVTEYTTQHERDLHLIVASQDTSEFRHVHPTLGADGTWSIDWTWPTAGSYRVYADFLPAASEDGLTLAQDVTVPGTVTTVPLPAVSSTAVVDGYTVTLSGDLTTEGSPLAFEISRDGDPVTDLDPYLGAYGHLVALRVGDLAYLHTHPEGEAGVSEPGPLVEFVSTAPSPGTYRLFLDFSHQGVVHTADFTVEVTR</sequence>
<dbReference type="AlphaFoldDB" id="A0A7M4DHF4"/>
<gene>
    <name evidence="3" type="ORF">HALOF300_01551</name>
</gene>
<accession>A0A7M4DHF4</accession>
<dbReference type="Proteomes" id="UP000419743">
    <property type="component" value="Unassembled WGS sequence"/>
</dbReference>
<evidence type="ECO:0008006" key="5">
    <source>
        <dbReference type="Google" id="ProtNLM"/>
    </source>
</evidence>
<proteinExistence type="predicted"/>
<organism evidence="3 4">
    <name type="scientific">Occultella aeris</name>
    <dbReference type="NCBI Taxonomy" id="2761496"/>
    <lineage>
        <taxon>Bacteria</taxon>
        <taxon>Bacillati</taxon>
        <taxon>Actinomycetota</taxon>
        <taxon>Actinomycetes</taxon>
        <taxon>Micrococcales</taxon>
        <taxon>Ruaniaceae</taxon>
        <taxon>Occultella</taxon>
    </lineage>
</organism>
<feature type="region of interest" description="Disordered" evidence="1">
    <location>
        <begin position="34"/>
        <end position="80"/>
    </location>
</feature>
<feature type="compositionally biased region" description="Basic and acidic residues" evidence="1">
    <location>
        <begin position="63"/>
        <end position="74"/>
    </location>
</feature>
<evidence type="ECO:0000256" key="2">
    <source>
        <dbReference type="SAM" id="SignalP"/>
    </source>
</evidence>
<feature type="chain" id="PRO_5039630891" description="Heavy metal-binding domain-containing protein" evidence="2">
    <location>
        <begin position="24"/>
        <end position="317"/>
    </location>
</feature>
<evidence type="ECO:0000313" key="4">
    <source>
        <dbReference type="Proteomes" id="UP000419743"/>
    </source>
</evidence>
<feature type="signal peptide" evidence="2">
    <location>
        <begin position="1"/>
        <end position="23"/>
    </location>
</feature>
<evidence type="ECO:0000256" key="1">
    <source>
        <dbReference type="SAM" id="MobiDB-lite"/>
    </source>
</evidence>
<evidence type="ECO:0000313" key="3">
    <source>
        <dbReference type="EMBL" id="VZO36347.1"/>
    </source>
</evidence>
<keyword evidence="2" id="KW-0732">Signal</keyword>
<comment type="caution">
    <text evidence="3">The sequence shown here is derived from an EMBL/GenBank/DDBJ whole genome shotgun (WGS) entry which is preliminary data.</text>
</comment>